<dbReference type="PANTHER" id="PTHR23302:SF24">
    <property type="entry name" value="TMC DOMAIN-CONTAINING PROTEIN"/>
    <property type="match status" value="1"/>
</dbReference>
<feature type="coiled-coil region" evidence="1">
    <location>
        <begin position="89"/>
        <end position="144"/>
    </location>
</feature>
<feature type="transmembrane region" description="Helical" evidence="2">
    <location>
        <begin position="616"/>
        <end position="639"/>
    </location>
</feature>
<dbReference type="OrthoDB" id="1936208at2759"/>
<protein>
    <submittedName>
        <fullName evidence="4">Aste57867_21853 protein</fullName>
    </submittedName>
</protein>
<organism evidence="4 5">
    <name type="scientific">Aphanomyces stellatus</name>
    <dbReference type="NCBI Taxonomy" id="120398"/>
    <lineage>
        <taxon>Eukaryota</taxon>
        <taxon>Sar</taxon>
        <taxon>Stramenopiles</taxon>
        <taxon>Oomycota</taxon>
        <taxon>Saprolegniomycetes</taxon>
        <taxon>Saprolegniales</taxon>
        <taxon>Verrucalvaceae</taxon>
        <taxon>Aphanomyces</taxon>
    </lineage>
</organism>
<reference evidence="3" key="2">
    <citation type="submission" date="2019-06" db="EMBL/GenBank/DDBJ databases">
        <title>Genomics analysis of Aphanomyces spp. identifies a new class of oomycete effector associated with host adaptation.</title>
        <authorList>
            <person name="Gaulin E."/>
        </authorList>
    </citation>
    <scope>NUCLEOTIDE SEQUENCE</scope>
    <source>
        <strain evidence="3">CBS 578.67</strain>
    </source>
</reference>
<feature type="transmembrane region" description="Helical" evidence="2">
    <location>
        <begin position="665"/>
        <end position="685"/>
    </location>
</feature>
<feature type="transmembrane region" description="Helical" evidence="2">
    <location>
        <begin position="253"/>
        <end position="272"/>
    </location>
</feature>
<dbReference type="GO" id="GO:0008381">
    <property type="term" value="F:mechanosensitive monoatomic ion channel activity"/>
    <property type="evidence" value="ECO:0007669"/>
    <property type="project" value="TreeGrafter"/>
</dbReference>
<dbReference type="InterPro" id="IPR038900">
    <property type="entry name" value="TMC"/>
</dbReference>
<reference evidence="4 5" key="1">
    <citation type="submission" date="2019-03" db="EMBL/GenBank/DDBJ databases">
        <authorList>
            <person name="Gaulin E."/>
            <person name="Dumas B."/>
        </authorList>
    </citation>
    <scope>NUCLEOTIDE SEQUENCE [LARGE SCALE GENOMIC DNA]</scope>
    <source>
        <strain evidence="4">CBS 568.67</strain>
    </source>
</reference>
<feature type="transmembrane region" description="Helical" evidence="2">
    <location>
        <begin position="552"/>
        <end position="577"/>
    </location>
</feature>
<proteinExistence type="predicted"/>
<sequence>MKRTKVFPVDALHDIDQDEDEVEGFISTIPATATFTPRSEWNDIDAKLNQTLAVNLRDPKARLSDLRNEEDEDDDVVDGFVSESPDFIQMNLEKKLERYATQLKEMKSRMDKWHTRRTAYQEYIKQLETRLKEQEESFAEQEAAWEKEALTMSQSIHHPQHAKFQNVGAIDFAGREQLERQKAKEAMRQMLHGAADMDQDEIEDSDDNPRKTHRQRFLVLLRRLSPLVHDIKQIQARFGTSVSAYFVFNRWIILNYLLLLVPTIYISVVHIHELIETKYSAWGRFVDILPSFLTYQSYTTDEALYYSIYLVAVCAVFFMASTQKWLQEDRVSKLVQASDEQRHYKFGKLLLNAWDFETTSRQDASDLRQGIGEALNVALYDNVKQELIRNRTKRERYKLYARRTLATLVYIVIQSTCWALIILLTVFSSKLQQTISENLPVLTNYAASIVPLGAAIINGALPAIISILTKFERWDDQGFEIKAMVTRLFLAKVLNILIQLWSYGMLLDPYMYTQDKAPLDWMPLPSSVRGSVMIKFNSTRYSCRAEQVTSGLMILVLTDFFVSKASAVVVAGVKIALEKFKHWYGKRKNKVVPASDTRAEFLIAPKMVALMYSCTLYQFTIPLAPMTAFTSLLMLLASFKFDKFYLQKFQKKPVAPWSAKDAGTFFIKLYWTTVLIFLGCMFWFLNDTTLPKQCEIQEANLTAPLCETSTWNTTTNVCAISTTAGRSMSAYFAGQVRAKAANSECSKGYPACICAGSLACGPFAASYSGYAPLANALSTYEGIKTIYDLAANEMIFGWVLVGLLLMQVMLKSNSLKAIELVSMMKDQDSKGQISSLLKKLKAQEKKLKLQKLQT</sequence>
<keyword evidence="2" id="KW-0812">Transmembrane</keyword>
<dbReference type="Proteomes" id="UP000332933">
    <property type="component" value="Unassembled WGS sequence"/>
</dbReference>
<keyword evidence="1" id="KW-0175">Coiled coil</keyword>
<evidence type="ECO:0000313" key="4">
    <source>
        <dbReference type="EMBL" id="VFT98522.1"/>
    </source>
</evidence>
<keyword evidence="2" id="KW-1133">Transmembrane helix</keyword>
<feature type="transmembrane region" description="Helical" evidence="2">
    <location>
        <begin position="445"/>
        <end position="468"/>
    </location>
</feature>
<evidence type="ECO:0000313" key="3">
    <source>
        <dbReference type="EMBL" id="KAF0686351.1"/>
    </source>
</evidence>
<evidence type="ECO:0000313" key="5">
    <source>
        <dbReference type="Proteomes" id="UP000332933"/>
    </source>
</evidence>
<name>A0A485LIL6_9STRA</name>
<keyword evidence="2" id="KW-0472">Membrane</keyword>
<evidence type="ECO:0000256" key="2">
    <source>
        <dbReference type="SAM" id="Phobius"/>
    </source>
</evidence>
<feature type="transmembrane region" description="Helical" evidence="2">
    <location>
        <begin position="303"/>
        <end position="320"/>
    </location>
</feature>
<feature type="transmembrane region" description="Helical" evidence="2">
    <location>
        <begin position="790"/>
        <end position="810"/>
    </location>
</feature>
<dbReference type="PANTHER" id="PTHR23302">
    <property type="entry name" value="TRANSMEMBRANE CHANNEL-RELATED"/>
    <property type="match status" value="1"/>
</dbReference>
<dbReference type="AlphaFoldDB" id="A0A485LIL6"/>
<dbReference type="EMBL" id="CAADRA010007034">
    <property type="protein sequence ID" value="VFT98522.1"/>
    <property type="molecule type" value="Genomic_DNA"/>
</dbReference>
<dbReference type="EMBL" id="VJMH01007008">
    <property type="protein sequence ID" value="KAF0686351.1"/>
    <property type="molecule type" value="Genomic_DNA"/>
</dbReference>
<feature type="transmembrane region" description="Helical" evidence="2">
    <location>
        <begin position="749"/>
        <end position="770"/>
    </location>
</feature>
<keyword evidence="5" id="KW-1185">Reference proteome</keyword>
<gene>
    <name evidence="4" type="primary">Aste57867_21853</name>
    <name evidence="3" type="ORF">As57867_021784</name>
    <name evidence="4" type="ORF">ASTE57867_21853</name>
</gene>
<evidence type="ECO:0000256" key="1">
    <source>
        <dbReference type="SAM" id="Coils"/>
    </source>
</evidence>
<feature type="transmembrane region" description="Helical" evidence="2">
    <location>
        <begin position="404"/>
        <end position="425"/>
    </location>
</feature>
<dbReference type="GO" id="GO:0005886">
    <property type="term" value="C:plasma membrane"/>
    <property type="evidence" value="ECO:0007669"/>
    <property type="project" value="InterPro"/>
</dbReference>
<feature type="transmembrane region" description="Helical" evidence="2">
    <location>
        <begin position="489"/>
        <end position="506"/>
    </location>
</feature>
<accession>A0A485LIL6</accession>